<feature type="domain" description="GGDEF" evidence="4">
    <location>
        <begin position="253"/>
        <end position="385"/>
    </location>
</feature>
<dbReference type="GO" id="GO:0016020">
    <property type="term" value="C:membrane"/>
    <property type="evidence" value="ECO:0007669"/>
    <property type="project" value="InterPro"/>
</dbReference>
<keyword evidence="6" id="KW-1185">Reference proteome</keyword>
<dbReference type="PANTHER" id="PTHR33121:SF79">
    <property type="entry name" value="CYCLIC DI-GMP PHOSPHODIESTERASE PDED-RELATED"/>
    <property type="match status" value="1"/>
</dbReference>
<feature type="domain" description="HAMP" evidence="3">
    <location>
        <begin position="159"/>
        <end position="211"/>
    </location>
</feature>
<dbReference type="Pfam" id="PF16448">
    <property type="entry name" value="LapD_MoxY_N"/>
    <property type="match status" value="1"/>
</dbReference>
<dbReference type="InterPro" id="IPR042461">
    <property type="entry name" value="LapD_MoxY_peri_C"/>
</dbReference>
<dbReference type="InterPro" id="IPR003660">
    <property type="entry name" value="HAMP_dom"/>
</dbReference>
<dbReference type="FunCoup" id="A0A7X0JP69">
    <property type="interactions" value="11"/>
</dbReference>
<dbReference type="InterPro" id="IPR050706">
    <property type="entry name" value="Cyclic-di-GMP_PDE-like"/>
</dbReference>
<dbReference type="InParanoid" id="A0A7X0JP69"/>
<dbReference type="Pfam" id="PF00563">
    <property type="entry name" value="EAL"/>
    <property type="match status" value="1"/>
</dbReference>
<protein>
    <submittedName>
        <fullName evidence="5">Diguanylate cyclase (GGDEF)-like protein</fullName>
    </submittedName>
</protein>
<dbReference type="PROSITE" id="PS50885">
    <property type="entry name" value="HAMP"/>
    <property type="match status" value="1"/>
</dbReference>
<dbReference type="CDD" id="cd01948">
    <property type="entry name" value="EAL"/>
    <property type="match status" value="1"/>
</dbReference>
<dbReference type="Gene3D" id="6.10.340.10">
    <property type="match status" value="1"/>
</dbReference>
<comment type="caution">
    <text evidence="5">The sequence shown here is derived from an EMBL/GenBank/DDBJ whole genome shotgun (WGS) entry which is preliminary data.</text>
</comment>
<evidence type="ECO:0000313" key="5">
    <source>
        <dbReference type="EMBL" id="MBB6519744.1"/>
    </source>
</evidence>
<dbReference type="InterPro" id="IPR032244">
    <property type="entry name" value="LapD_MoxY_N"/>
</dbReference>
<dbReference type="Gene3D" id="3.30.110.200">
    <property type="match status" value="1"/>
</dbReference>
<dbReference type="GO" id="GO:0007165">
    <property type="term" value="P:signal transduction"/>
    <property type="evidence" value="ECO:0007669"/>
    <property type="project" value="InterPro"/>
</dbReference>
<dbReference type="GO" id="GO:0071111">
    <property type="term" value="F:cyclic-guanylate-specific phosphodiesterase activity"/>
    <property type="evidence" value="ECO:0007669"/>
    <property type="project" value="InterPro"/>
</dbReference>
<name>A0A7X0JP69_9GAMM</name>
<evidence type="ECO:0000259" key="2">
    <source>
        <dbReference type="PROSITE" id="PS50883"/>
    </source>
</evidence>
<dbReference type="InterPro" id="IPR000160">
    <property type="entry name" value="GGDEF_dom"/>
</dbReference>
<keyword evidence="1" id="KW-0812">Transmembrane</keyword>
<dbReference type="Gene3D" id="3.30.70.270">
    <property type="match status" value="1"/>
</dbReference>
<reference evidence="5 6" key="1">
    <citation type="submission" date="2020-08" db="EMBL/GenBank/DDBJ databases">
        <title>Genomic Encyclopedia of Type Strains, Phase IV (KMG-IV): sequencing the most valuable type-strain genomes for metagenomic binning, comparative biology and taxonomic classification.</title>
        <authorList>
            <person name="Goeker M."/>
        </authorList>
    </citation>
    <scope>NUCLEOTIDE SEQUENCE [LARGE SCALE GENOMIC DNA]</scope>
    <source>
        <strain evidence="5 6">DSM 22368</strain>
    </source>
</reference>
<evidence type="ECO:0000313" key="6">
    <source>
        <dbReference type="Proteomes" id="UP000528457"/>
    </source>
</evidence>
<dbReference type="SMART" id="SM00052">
    <property type="entry name" value="EAL"/>
    <property type="match status" value="1"/>
</dbReference>
<proteinExistence type="predicted"/>
<evidence type="ECO:0000259" key="4">
    <source>
        <dbReference type="PROSITE" id="PS50887"/>
    </source>
</evidence>
<dbReference type="EMBL" id="JACHHT010000001">
    <property type="protein sequence ID" value="MBB6519744.1"/>
    <property type="molecule type" value="Genomic_DNA"/>
</dbReference>
<dbReference type="InterPro" id="IPR001633">
    <property type="entry name" value="EAL_dom"/>
</dbReference>
<feature type="domain" description="EAL" evidence="2">
    <location>
        <begin position="394"/>
        <end position="631"/>
    </location>
</feature>
<dbReference type="SMART" id="SM00267">
    <property type="entry name" value="GGDEF"/>
    <property type="match status" value="1"/>
</dbReference>
<evidence type="ECO:0000256" key="1">
    <source>
        <dbReference type="SAM" id="Phobius"/>
    </source>
</evidence>
<evidence type="ECO:0000259" key="3">
    <source>
        <dbReference type="PROSITE" id="PS50885"/>
    </source>
</evidence>
<dbReference type="AlphaFoldDB" id="A0A7X0JP69"/>
<dbReference type="Proteomes" id="UP000528457">
    <property type="component" value="Unassembled WGS sequence"/>
</dbReference>
<dbReference type="Gene3D" id="3.20.20.450">
    <property type="entry name" value="EAL domain"/>
    <property type="match status" value="1"/>
</dbReference>
<sequence length="631" mass="70957">MCALLAVNLVISVLNARLYFHEQMQNHAEDTATSLALTLSAPAAQADDAQVRSLVDVIFDRGYYRNIIFRKSADNQPSIHRELPVAIEGVPDWFIQMIDLPEPIGQAEVVSGWRILGDVIVVGNPGYAYRDLWRVCIQYIYIFLITAVICYVVVGLGLRYLLRPLSKVENQAEAICRREFPVQDELPKTVELRRVVTAMNRMVQKVQSMFQEQVGLTESLYKQAHLDSVTQLSNRRDFDARFRAFIDSERSGNRGALYLLQIQGLIEYNDSHGRDAGDECLLSIANTLREVVTMTDAIVGRRSGADFSIFVPELDEDESRNLASELINSLSRRSWYQSKELVPYIGAAHSEAIARENNLLSQADMALRKAQHHGEGGGNWAIAERETAESARPAHEWGEMISSAIERRAFVLHYQPVYSIDGSLVHLEVLCRLQEGEELLTAGVFWPMVERFNLSADLDRVLIEMLAEQGPAGGSILCVNLSPNSLHNKQFAPWLEEFLRSNPQFAERLQLELPAQMLEADEEVLRTVVERLGPACAGVSLDHFGVAGSEFMHLQSIALRMLKVDMRFTHSLDPKSDSRFYVETLLKIARSCDLTLFAEGIETEEQWQAVKDLGLDGGQGYYLGRPSDQPL</sequence>
<dbReference type="SUPFAM" id="SSF55073">
    <property type="entry name" value="Nucleotide cyclase"/>
    <property type="match status" value="1"/>
</dbReference>
<dbReference type="RefSeq" id="WP_166853220.1">
    <property type="nucleotide sequence ID" value="NZ_JAAONY010000001.1"/>
</dbReference>
<dbReference type="Pfam" id="PF00990">
    <property type="entry name" value="GGDEF"/>
    <property type="match status" value="1"/>
</dbReference>
<accession>A0A7X0JP69</accession>
<gene>
    <name evidence="5" type="ORF">HNR48_000022</name>
</gene>
<dbReference type="PROSITE" id="PS50883">
    <property type="entry name" value="EAL"/>
    <property type="match status" value="1"/>
</dbReference>
<dbReference type="SMART" id="SM00304">
    <property type="entry name" value="HAMP"/>
    <property type="match status" value="1"/>
</dbReference>
<dbReference type="PROSITE" id="PS50887">
    <property type="entry name" value="GGDEF"/>
    <property type="match status" value="1"/>
</dbReference>
<keyword evidence="1" id="KW-1133">Transmembrane helix</keyword>
<dbReference type="CDD" id="cd01949">
    <property type="entry name" value="GGDEF"/>
    <property type="match status" value="1"/>
</dbReference>
<dbReference type="InterPro" id="IPR029787">
    <property type="entry name" value="Nucleotide_cyclase"/>
</dbReference>
<dbReference type="InterPro" id="IPR035919">
    <property type="entry name" value="EAL_sf"/>
</dbReference>
<dbReference type="Gene3D" id="6.20.270.20">
    <property type="entry name" value="LapD/MoxY periplasmic domain"/>
    <property type="match status" value="1"/>
</dbReference>
<dbReference type="PANTHER" id="PTHR33121">
    <property type="entry name" value="CYCLIC DI-GMP PHOSPHODIESTERASE PDEF"/>
    <property type="match status" value="1"/>
</dbReference>
<dbReference type="SUPFAM" id="SSF141868">
    <property type="entry name" value="EAL domain-like"/>
    <property type="match status" value="1"/>
</dbReference>
<feature type="transmembrane region" description="Helical" evidence="1">
    <location>
        <begin position="139"/>
        <end position="162"/>
    </location>
</feature>
<keyword evidence="1" id="KW-0472">Membrane</keyword>
<dbReference type="NCBIfam" id="TIGR00254">
    <property type="entry name" value="GGDEF"/>
    <property type="match status" value="1"/>
</dbReference>
<dbReference type="InterPro" id="IPR043128">
    <property type="entry name" value="Rev_trsase/Diguanyl_cyclase"/>
</dbReference>
<organism evidence="5 6">
    <name type="scientific">Pseudoteredinibacter isoporae</name>
    <dbReference type="NCBI Taxonomy" id="570281"/>
    <lineage>
        <taxon>Bacteria</taxon>
        <taxon>Pseudomonadati</taxon>
        <taxon>Pseudomonadota</taxon>
        <taxon>Gammaproteobacteria</taxon>
        <taxon>Cellvibrionales</taxon>
        <taxon>Cellvibrionaceae</taxon>
        <taxon>Pseudoteredinibacter</taxon>
    </lineage>
</organism>